<evidence type="ECO:0000259" key="7">
    <source>
        <dbReference type="Pfam" id="PF00501"/>
    </source>
</evidence>
<comment type="similarity">
    <text evidence="1">Belongs to the ATP-dependent AMP-binding enzyme family.</text>
</comment>
<dbReference type="InterPro" id="IPR010192">
    <property type="entry name" value="MenE"/>
</dbReference>
<feature type="domain" description="AMP-binding enzyme C-terminal" evidence="8">
    <location>
        <begin position="459"/>
        <end position="529"/>
    </location>
</feature>
<protein>
    <submittedName>
        <fullName evidence="9">O-succinylbenzoate--CoA ligase</fullName>
    </submittedName>
</protein>
<dbReference type="SUPFAM" id="SSF56801">
    <property type="entry name" value="Acetyl-CoA synthetase-like"/>
    <property type="match status" value="1"/>
</dbReference>
<dbReference type="InterPro" id="IPR025110">
    <property type="entry name" value="AMP-bd_C"/>
</dbReference>
<dbReference type="InterPro" id="IPR020845">
    <property type="entry name" value="AMP-binding_CS"/>
</dbReference>
<keyword evidence="3 9" id="KW-0436">Ligase</keyword>
<dbReference type="GO" id="GO:0009234">
    <property type="term" value="P:menaquinone biosynthetic process"/>
    <property type="evidence" value="ECO:0007669"/>
    <property type="project" value="UniProtKB-KW"/>
</dbReference>
<dbReference type="eggNOG" id="arCOG00856">
    <property type="taxonomic scope" value="Archaea"/>
</dbReference>
<evidence type="ECO:0000256" key="1">
    <source>
        <dbReference type="ARBA" id="ARBA00006432"/>
    </source>
</evidence>
<dbReference type="Pfam" id="PF13193">
    <property type="entry name" value="AMP-binding_C"/>
    <property type="match status" value="1"/>
</dbReference>
<dbReference type="AlphaFoldDB" id="M0LYQ4"/>
<evidence type="ECO:0000256" key="2">
    <source>
        <dbReference type="ARBA" id="ARBA00022428"/>
    </source>
</evidence>
<dbReference type="Gene3D" id="3.30.300.30">
    <property type="match status" value="1"/>
</dbReference>
<dbReference type="PATRIC" id="fig|1227454.3.peg.1898"/>
<dbReference type="PANTHER" id="PTHR43201:SF5">
    <property type="entry name" value="MEDIUM-CHAIN ACYL-COA LIGASE ACSF2, MITOCHONDRIAL"/>
    <property type="match status" value="1"/>
</dbReference>
<keyword evidence="2" id="KW-0474">Menaquinone biosynthesis</keyword>
<evidence type="ECO:0000256" key="3">
    <source>
        <dbReference type="ARBA" id="ARBA00022598"/>
    </source>
</evidence>
<keyword evidence="4" id="KW-0547">Nucleotide-binding</keyword>
<dbReference type="EMBL" id="AOMA01000091">
    <property type="protein sequence ID" value="EMA38717.1"/>
    <property type="molecule type" value="Genomic_DNA"/>
</dbReference>
<name>M0LYQ4_9EURY</name>
<dbReference type="STRING" id="1227454.C446_09343"/>
<proteinExistence type="inferred from homology"/>
<gene>
    <name evidence="9" type="ORF">C446_09343</name>
</gene>
<dbReference type="PROSITE" id="PS00455">
    <property type="entry name" value="AMP_BINDING"/>
    <property type="match status" value="1"/>
</dbReference>
<dbReference type="GO" id="GO:0006631">
    <property type="term" value="P:fatty acid metabolic process"/>
    <property type="evidence" value="ECO:0007669"/>
    <property type="project" value="TreeGrafter"/>
</dbReference>
<organism evidence="9 10">
    <name type="scientific">Halobiforma nitratireducens JCM 10879</name>
    <dbReference type="NCBI Taxonomy" id="1227454"/>
    <lineage>
        <taxon>Archaea</taxon>
        <taxon>Methanobacteriati</taxon>
        <taxon>Methanobacteriota</taxon>
        <taxon>Stenosarchaea group</taxon>
        <taxon>Halobacteria</taxon>
        <taxon>Halobacteriales</taxon>
        <taxon>Natrialbaceae</taxon>
        <taxon>Halobiforma</taxon>
    </lineage>
</organism>
<dbReference type="Proteomes" id="UP000011607">
    <property type="component" value="Unassembled WGS sequence"/>
</dbReference>
<evidence type="ECO:0000313" key="9">
    <source>
        <dbReference type="EMBL" id="EMA38717.1"/>
    </source>
</evidence>
<evidence type="ECO:0000313" key="10">
    <source>
        <dbReference type="Proteomes" id="UP000011607"/>
    </source>
</evidence>
<dbReference type="PANTHER" id="PTHR43201">
    <property type="entry name" value="ACYL-COA SYNTHETASE"/>
    <property type="match status" value="1"/>
</dbReference>
<feature type="domain" description="AMP-dependent synthetase/ligase" evidence="7">
    <location>
        <begin position="21"/>
        <end position="407"/>
    </location>
</feature>
<dbReference type="Gene3D" id="3.40.50.12780">
    <property type="entry name" value="N-terminal domain of ligase-like"/>
    <property type="match status" value="1"/>
</dbReference>
<dbReference type="NCBIfam" id="TIGR01923">
    <property type="entry name" value="menE"/>
    <property type="match status" value="1"/>
</dbReference>
<feature type="region of interest" description="Disordered" evidence="6">
    <location>
        <begin position="173"/>
        <end position="195"/>
    </location>
</feature>
<reference evidence="9 10" key="1">
    <citation type="journal article" date="2014" name="PLoS Genet.">
        <title>Phylogenetically driven sequencing of extremely halophilic archaea reveals strategies for static and dynamic osmo-response.</title>
        <authorList>
            <person name="Becker E.A."/>
            <person name="Seitzer P.M."/>
            <person name="Tritt A."/>
            <person name="Larsen D."/>
            <person name="Krusor M."/>
            <person name="Yao A.I."/>
            <person name="Wu D."/>
            <person name="Madern D."/>
            <person name="Eisen J.A."/>
            <person name="Darling A.E."/>
            <person name="Facciotti M.T."/>
        </authorList>
    </citation>
    <scope>NUCLEOTIDE SEQUENCE [LARGE SCALE GENOMIC DNA]</scope>
    <source>
        <strain evidence="9 10">JCM 10879</strain>
    </source>
</reference>
<dbReference type="GO" id="GO:0031956">
    <property type="term" value="F:medium-chain fatty acid-CoA ligase activity"/>
    <property type="evidence" value="ECO:0007669"/>
    <property type="project" value="TreeGrafter"/>
</dbReference>
<dbReference type="Pfam" id="PF00501">
    <property type="entry name" value="AMP-binding"/>
    <property type="match status" value="1"/>
</dbReference>
<keyword evidence="10" id="KW-1185">Reference proteome</keyword>
<evidence type="ECO:0000256" key="6">
    <source>
        <dbReference type="SAM" id="MobiDB-lite"/>
    </source>
</evidence>
<sequence>MARVIPGIGSTERPSRDLLAVRAAATPDDLALIDVATGEEWTYEDFDRRVDRAARALTELGDDVGDGTQLERLGLLVDTRPAFTVVFFAAMRTGTTVVPLNVRETVTELAEKVERTGLEAIVCERDTAATALDLADRAEMVVASIDEVGGVDGVGGVGGVDGIDEVKSDRVRSLAGATEASGPGSVDSLERSAPPEIDPEATQLLMFTSGTSGDPKAVRLTVSNLVASATASAFRLGIDREDRWLCCLPMYHMGGLAPVVRSTLYGTTVVVQREFEPDATARVLATYDITGVSLVPTMCKRLLEREGGWRPPETLRFVLLGGAPATQELLERCLENEIPVYPTYGMTETASQVATATPEAVRSHEGTVGRPLVGSEVTVVDDDGEPVAPGEPGELVVAGPTVTPGYLEPEVTEEAFGDRGLYTGDVGYRDTGGRLWILNRRSDRIVTGGENVDPGEVVDALRTHSSVAEAAVVGLPDDEWGERVAAVVVPAGDGIEYASVLESCEERLAGFKRPKTLAVVDELPRTASGTVDREAVRNLLLEDGVNVSDAHR</sequence>
<evidence type="ECO:0000259" key="8">
    <source>
        <dbReference type="Pfam" id="PF13193"/>
    </source>
</evidence>
<dbReference type="GO" id="GO:0008756">
    <property type="term" value="F:o-succinylbenzoate-CoA ligase activity"/>
    <property type="evidence" value="ECO:0007669"/>
    <property type="project" value="InterPro"/>
</dbReference>
<dbReference type="InterPro" id="IPR000873">
    <property type="entry name" value="AMP-dep_synth/lig_dom"/>
</dbReference>
<comment type="caution">
    <text evidence="9">The sequence shown here is derived from an EMBL/GenBank/DDBJ whole genome shotgun (WGS) entry which is preliminary data.</text>
</comment>
<evidence type="ECO:0000256" key="4">
    <source>
        <dbReference type="ARBA" id="ARBA00022741"/>
    </source>
</evidence>
<dbReference type="InterPro" id="IPR042099">
    <property type="entry name" value="ANL_N_sf"/>
</dbReference>
<dbReference type="InterPro" id="IPR045851">
    <property type="entry name" value="AMP-bd_C_sf"/>
</dbReference>
<dbReference type="OrthoDB" id="35688at2157"/>
<accession>M0LYQ4</accession>
<evidence type="ECO:0000256" key="5">
    <source>
        <dbReference type="ARBA" id="ARBA00022840"/>
    </source>
</evidence>
<keyword evidence="5" id="KW-0067">ATP-binding</keyword>
<dbReference type="GO" id="GO:0005524">
    <property type="term" value="F:ATP binding"/>
    <property type="evidence" value="ECO:0007669"/>
    <property type="project" value="UniProtKB-KW"/>
</dbReference>